<gene>
    <name evidence="2" type="ORF">SLS60_011728</name>
</gene>
<dbReference type="EMBL" id="JAKJXO020000023">
    <property type="protein sequence ID" value="KAL1591729.1"/>
    <property type="molecule type" value="Genomic_DNA"/>
</dbReference>
<organism evidence="2 3">
    <name type="scientific">Paraconiothyrium brasiliense</name>
    <dbReference type="NCBI Taxonomy" id="300254"/>
    <lineage>
        <taxon>Eukaryota</taxon>
        <taxon>Fungi</taxon>
        <taxon>Dikarya</taxon>
        <taxon>Ascomycota</taxon>
        <taxon>Pezizomycotina</taxon>
        <taxon>Dothideomycetes</taxon>
        <taxon>Pleosporomycetidae</taxon>
        <taxon>Pleosporales</taxon>
        <taxon>Massarineae</taxon>
        <taxon>Didymosphaeriaceae</taxon>
        <taxon>Paraconiothyrium</taxon>
    </lineage>
</organism>
<evidence type="ECO:0000313" key="2">
    <source>
        <dbReference type="EMBL" id="KAL1591729.1"/>
    </source>
</evidence>
<keyword evidence="3" id="KW-1185">Reference proteome</keyword>
<evidence type="ECO:0000256" key="1">
    <source>
        <dbReference type="SAM" id="MobiDB-lite"/>
    </source>
</evidence>
<feature type="region of interest" description="Disordered" evidence="1">
    <location>
        <begin position="1"/>
        <end position="22"/>
    </location>
</feature>
<protein>
    <submittedName>
        <fullName evidence="2">Uncharacterized protein</fullName>
    </submittedName>
</protein>
<comment type="caution">
    <text evidence="2">The sequence shown here is derived from an EMBL/GenBank/DDBJ whole genome shotgun (WGS) entry which is preliminary data.</text>
</comment>
<feature type="compositionally biased region" description="Polar residues" evidence="1">
    <location>
        <begin position="1"/>
        <end position="10"/>
    </location>
</feature>
<feature type="compositionally biased region" description="Basic and acidic residues" evidence="1">
    <location>
        <begin position="12"/>
        <end position="22"/>
    </location>
</feature>
<sequence length="412" mass="47310">MSKLGASSQVVVEEKGSATAEMQKDPEVQIARLQAENEVYEGNDHYTTYHVYPIKDKRHKRITTAVYIKRESPLSRKGRKARKERKHRKAKQKHNVSTDGVDNIVREQDDEGQDAYYLHSPYFSFSSPPQVLYIGSTNHMPSIPAVLIHPSFLWRGYKLQYVKSLAETGVLDPRGVVSWAHNGGSTSDLERIPTSLQGYKVRTWRHWGECGKKYVHEVNAKRKAGITDWQHPDVLEIGPAATEKPVRPVQAEGVLYLNWDKPFSTRTREYRWRYGGLEFRWKGTGRTEKTGFWGWFVKFNHLKLVAMLPEIIIGNSAQTEVCIARYTCSISKKKSGRLEMYDERLLRLYEGYVRDQKRMYPVWDEETRVKALKFTVLYALVIATAVCMISFEKAKREAAGKCIKEAAQDAGG</sequence>
<feature type="compositionally biased region" description="Basic residues" evidence="1">
    <location>
        <begin position="76"/>
        <end position="94"/>
    </location>
</feature>
<name>A0ABR3QHU0_9PLEO</name>
<accession>A0ABR3QHU0</accession>
<proteinExistence type="predicted"/>
<reference evidence="2 3" key="1">
    <citation type="submission" date="2024-02" db="EMBL/GenBank/DDBJ databases">
        <title>De novo assembly and annotation of 12 fungi associated with fruit tree decline syndrome in Ontario, Canada.</title>
        <authorList>
            <person name="Sulman M."/>
            <person name="Ellouze W."/>
            <person name="Ilyukhin E."/>
        </authorList>
    </citation>
    <scope>NUCLEOTIDE SEQUENCE [LARGE SCALE GENOMIC DNA]</scope>
    <source>
        <strain evidence="2 3">M42-189</strain>
    </source>
</reference>
<evidence type="ECO:0000313" key="3">
    <source>
        <dbReference type="Proteomes" id="UP001521785"/>
    </source>
</evidence>
<dbReference type="Proteomes" id="UP001521785">
    <property type="component" value="Unassembled WGS sequence"/>
</dbReference>
<feature type="region of interest" description="Disordered" evidence="1">
    <location>
        <begin position="73"/>
        <end position="99"/>
    </location>
</feature>